<name>A9H6D3_GLUDA</name>
<dbReference type="PANTHER" id="PTHR30329">
    <property type="entry name" value="STATOR ELEMENT OF FLAGELLAR MOTOR COMPLEX"/>
    <property type="match status" value="1"/>
</dbReference>
<accession>A9H6D3</accession>
<dbReference type="Gene3D" id="3.30.1330.60">
    <property type="entry name" value="OmpA-like domain"/>
    <property type="match status" value="1"/>
</dbReference>
<protein>
    <submittedName>
        <fullName evidence="5">Putative outer membrane protein</fullName>
    </submittedName>
</protein>
<dbReference type="PROSITE" id="PS51123">
    <property type="entry name" value="OMPA_2"/>
    <property type="match status" value="1"/>
</dbReference>
<dbReference type="OrthoDB" id="9815217at2"/>
<gene>
    <name evidence="5" type="ordered locus">GDI0503</name>
</gene>
<dbReference type="EMBL" id="AM889285">
    <property type="protein sequence ID" value="CAP54446.1"/>
    <property type="molecule type" value="Genomic_DNA"/>
</dbReference>
<evidence type="ECO:0000259" key="4">
    <source>
        <dbReference type="PROSITE" id="PS51123"/>
    </source>
</evidence>
<evidence type="ECO:0000256" key="2">
    <source>
        <dbReference type="SAM" id="Coils"/>
    </source>
</evidence>
<feature type="transmembrane region" description="Helical" evidence="3">
    <location>
        <begin position="25"/>
        <end position="47"/>
    </location>
</feature>
<dbReference type="RefSeq" id="WP_012222945.1">
    <property type="nucleotide sequence ID" value="NC_010125.1"/>
</dbReference>
<dbReference type="NCBIfam" id="NF006543">
    <property type="entry name" value="PRK09039.1-2"/>
    <property type="match status" value="1"/>
</dbReference>
<dbReference type="GO" id="GO:0016020">
    <property type="term" value="C:membrane"/>
    <property type="evidence" value="ECO:0007669"/>
    <property type="project" value="UniProtKB-UniRule"/>
</dbReference>
<dbReference type="AlphaFoldDB" id="A9H6D3"/>
<dbReference type="InterPro" id="IPR006665">
    <property type="entry name" value="OmpA-like"/>
</dbReference>
<dbReference type="Proteomes" id="UP000001176">
    <property type="component" value="Chromosome"/>
</dbReference>
<dbReference type="CDD" id="cd07185">
    <property type="entry name" value="OmpA_C-like"/>
    <property type="match status" value="1"/>
</dbReference>
<organism evidence="5 6">
    <name type="scientific">Gluconacetobacter diazotrophicus (strain ATCC 49037 / DSM 5601 / CCUG 37298 / CIP 103539 / LMG 7603 / PAl5)</name>
    <dbReference type="NCBI Taxonomy" id="272568"/>
    <lineage>
        <taxon>Bacteria</taxon>
        <taxon>Pseudomonadati</taxon>
        <taxon>Pseudomonadota</taxon>
        <taxon>Alphaproteobacteria</taxon>
        <taxon>Acetobacterales</taxon>
        <taxon>Acetobacteraceae</taxon>
        <taxon>Gluconacetobacter</taxon>
    </lineage>
</organism>
<reference evidence="5 6" key="1">
    <citation type="journal article" date="2009" name="BMC Genomics">
        <title>Complete genome sequence of the sugarcane nitrogen-fixing endophyte Gluconacetobacter diazotrophicus Pal5.</title>
        <authorList>
            <person name="Bertalan M."/>
            <person name="Albano R."/>
            <person name="Padua V."/>
            <person name="Rouws L."/>
            <person name="Rojas C."/>
            <person name="Hemerly A."/>
            <person name="Teixeira K."/>
            <person name="Schwab S."/>
            <person name="Araujo J."/>
            <person name="Oliveira A."/>
            <person name="Franca L."/>
            <person name="Magalhaes V."/>
            <person name="Alqueres S."/>
            <person name="Cardoso A."/>
            <person name="Almeida W."/>
            <person name="Loureiro M.M."/>
            <person name="Nogueira E."/>
            <person name="Cidade D."/>
            <person name="Oliveira D."/>
            <person name="Simao T."/>
            <person name="Macedo J."/>
            <person name="Valadao A."/>
            <person name="Dreschsel M."/>
            <person name="Freitas F."/>
            <person name="Vidal M."/>
            <person name="Guedes H."/>
            <person name="Rodrigues E."/>
            <person name="Meneses C."/>
            <person name="Brioso P."/>
            <person name="Pozzer L."/>
            <person name="Figueiredo D."/>
            <person name="Montano H."/>
            <person name="Junior J."/>
            <person name="Filho G."/>
            <person name="Flores V."/>
            <person name="Ferreira B."/>
            <person name="Branco A."/>
            <person name="Gonzalez P."/>
            <person name="Guillobel H."/>
            <person name="Lemos M."/>
            <person name="Seibel L."/>
            <person name="Macedo J."/>
            <person name="Alves-Ferreira M."/>
            <person name="Sachetto-Martins G."/>
            <person name="Coelho A."/>
            <person name="Santos E."/>
            <person name="Amaral G."/>
            <person name="Neves A."/>
            <person name="Pacheco A.B."/>
            <person name="Carvalho D."/>
            <person name="Lery L."/>
            <person name="Bisch P."/>
            <person name="Rossle S.C."/>
            <person name="Urmenyi T."/>
            <person name="Kruger W.V."/>
            <person name="Martins O."/>
            <person name="Baldani J.I."/>
            <person name="Ferreira P.C."/>
        </authorList>
    </citation>
    <scope>NUCLEOTIDE SEQUENCE [LARGE SCALE GENOMIC DNA]</scope>
    <source>
        <strain evidence="6">ATCC 49037 / DSM 5601 / CCUG 37298 / CIP 103539 / LMG 7603 / PAl5</strain>
    </source>
</reference>
<evidence type="ECO:0000256" key="1">
    <source>
        <dbReference type="PROSITE-ProRule" id="PRU00473"/>
    </source>
</evidence>
<feature type="coiled-coil region" evidence="2">
    <location>
        <begin position="117"/>
        <end position="151"/>
    </location>
</feature>
<keyword evidence="3" id="KW-1133">Transmembrane helix</keyword>
<evidence type="ECO:0000256" key="3">
    <source>
        <dbReference type="SAM" id="Phobius"/>
    </source>
</evidence>
<feature type="domain" description="OmpA-like" evidence="4">
    <location>
        <begin position="201"/>
        <end position="326"/>
    </location>
</feature>
<sequence>MARRRRQTHAGLDAWPGYVDALSTLLMVIIFVLLVFVLGQAFLSVVLNKRQQAMDQLAHQVAQLNDMLSLERGQNHSLQLSVASLRAAHEKDAAMETSLTAQVAQTTPERDNQAHLAQASQQQVTDLGSQLEQLRQQLSAAMAVLDISQNEIRDRDRKIDDLGLKLNVALADKVEQLQRYRSEFFGRLRDILQNQDGVQVVGDRFVFQSEVLFPPGGAELSPKGIADIRALARTFHQVSAQIPASIPWILRVDGHADRQPIHSAFASNWELSSARAITVVKLLIAEGISPHHLAATGFADFQPLDTHETPAAFARNRRIEFRLTDR</sequence>
<keyword evidence="2" id="KW-0175">Coiled coil</keyword>
<evidence type="ECO:0000313" key="5">
    <source>
        <dbReference type="EMBL" id="CAP54446.1"/>
    </source>
</evidence>
<dbReference type="Pfam" id="PF00691">
    <property type="entry name" value="OmpA"/>
    <property type="match status" value="1"/>
</dbReference>
<dbReference type="SUPFAM" id="SSF103088">
    <property type="entry name" value="OmpA-like"/>
    <property type="match status" value="1"/>
</dbReference>
<dbReference type="InterPro" id="IPR050330">
    <property type="entry name" value="Bact_OuterMem_StrucFunc"/>
</dbReference>
<proteinExistence type="predicted"/>
<dbReference type="InterPro" id="IPR036737">
    <property type="entry name" value="OmpA-like_sf"/>
</dbReference>
<keyword evidence="6" id="KW-1185">Reference proteome</keyword>
<dbReference type="PANTHER" id="PTHR30329:SF21">
    <property type="entry name" value="LIPOPROTEIN YIAD-RELATED"/>
    <property type="match status" value="1"/>
</dbReference>
<keyword evidence="1 3" id="KW-0472">Membrane</keyword>
<dbReference type="KEGG" id="gdi:GDI0503"/>
<keyword evidence="3" id="KW-0812">Transmembrane</keyword>
<evidence type="ECO:0000313" key="6">
    <source>
        <dbReference type="Proteomes" id="UP000001176"/>
    </source>
</evidence>